<name>A0AAQ3K9J6_9LILI</name>
<sequence length="152" mass="16983">MSSSLAAGGVGGGGGAIWLQRIPMVASVTPQYEGIERRMRCGDDESERRDRVFATAFHPFDDASYRFRGVRPPDSQLIPLAVAFFWLCPVCSGRVRTGRFCSEFAIDSSRILQRRSFVNSFGRQGSSRSCIWVVSFYLMGCEPQPIYVLVQQ</sequence>
<dbReference type="EMBL" id="CP136893">
    <property type="protein sequence ID" value="WOL03814.1"/>
    <property type="molecule type" value="Genomic_DNA"/>
</dbReference>
<gene>
    <name evidence="1" type="ORF">Cni_G12534</name>
</gene>
<organism evidence="1 2">
    <name type="scientific">Canna indica</name>
    <name type="common">Indian-shot</name>
    <dbReference type="NCBI Taxonomy" id="4628"/>
    <lineage>
        <taxon>Eukaryota</taxon>
        <taxon>Viridiplantae</taxon>
        <taxon>Streptophyta</taxon>
        <taxon>Embryophyta</taxon>
        <taxon>Tracheophyta</taxon>
        <taxon>Spermatophyta</taxon>
        <taxon>Magnoliopsida</taxon>
        <taxon>Liliopsida</taxon>
        <taxon>Zingiberales</taxon>
        <taxon>Cannaceae</taxon>
        <taxon>Canna</taxon>
    </lineage>
</organism>
<reference evidence="1 2" key="1">
    <citation type="submission" date="2023-10" db="EMBL/GenBank/DDBJ databases">
        <title>Chromosome-scale genome assembly provides insights into flower coloration mechanisms of Canna indica.</title>
        <authorList>
            <person name="Li C."/>
        </authorList>
    </citation>
    <scope>NUCLEOTIDE SEQUENCE [LARGE SCALE GENOMIC DNA]</scope>
    <source>
        <tissue evidence="1">Flower</tissue>
    </source>
</reference>
<keyword evidence="2" id="KW-1185">Reference proteome</keyword>
<accession>A0AAQ3K9J6</accession>
<dbReference type="Proteomes" id="UP001327560">
    <property type="component" value="Chromosome 4"/>
</dbReference>
<proteinExistence type="predicted"/>
<protein>
    <submittedName>
        <fullName evidence="1">Uncharacterized protein</fullName>
    </submittedName>
</protein>
<dbReference type="AlphaFoldDB" id="A0AAQ3K9J6"/>
<evidence type="ECO:0000313" key="1">
    <source>
        <dbReference type="EMBL" id="WOL03814.1"/>
    </source>
</evidence>
<evidence type="ECO:0000313" key="2">
    <source>
        <dbReference type="Proteomes" id="UP001327560"/>
    </source>
</evidence>